<gene>
    <name evidence="3" type="ORF">CW354_17160</name>
</gene>
<accession>A0A2S7K0U9</accession>
<dbReference type="Gene3D" id="1.25.40.10">
    <property type="entry name" value="Tetratricopeptide repeat domain"/>
    <property type="match status" value="1"/>
</dbReference>
<sequence length="172" mass="18062">MLDFSAGLYMAAHPLGVIVGGVSCLGVGAAVVTVASGPGAGVEAPAAEEASASEVYSIEERYKELDELRLGCAKGEGEACFELGRAHETREDLWGQQVKGEGVRRDDRKAARYFRLSCKAGVKEGCRRLGRMYEAGKGVAEDRAAAARFYHKACGLRDGGGCKDWGGASAGE</sequence>
<dbReference type="PANTHER" id="PTHR13891">
    <property type="entry name" value="CYTOCHROME C OXIDASE ASSEMBLY FACTOR 7"/>
    <property type="match status" value="1"/>
</dbReference>
<comment type="caution">
    <text evidence="3">The sequence shown here is derived from an EMBL/GenBank/DDBJ whole genome shotgun (WGS) entry which is preliminary data.</text>
</comment>
<comment type="similarity">
    <text evidence="1">Belongs to the hcp beta-lactamase family.</text>
</comment>
<organism evidence="3 4">
    <name type="scientific">Hyphococcus luteus</name>
    <dbReference type="NCBI Taxonomy" id="2058213"/>
    <lineage>
        <taxon>Bacteria</taxon>
        <taxon>Pseudomonadati</taxon>
        <taxon>Pseudomonadota</taxon>
        <taxon>Alphaproteobacteria</taxon>
        <taxon>Parvularculales</taxon>
        <taxon>Parvularculaceae</taxon>
        <taxon>Hyphococcus</taxon>
    </lineage>
</organism>
<proteinExistence type="inferred from homology"/>
<dbReference type="InterPro" id="IPR006597">
    <property type="entry name" value="Sel1-like"/>
</dbReference>
<evidence type="ECO:0000256" key="2">
    <source>
        <dbReference type="ARBA" id="ARBA00022737"/>
    </source>
</evidence>
<dbReference type="Pfam" id="PF08238">
    <property type="entry name" value="Sel1"/>
    <property type="match status" value="2"/>
</dbReference>
<evidence type="ECO:0000256" key="1">
    <source>
        <dbReference type="ARBA" id="ARBA00008486"/>
    </source>
</evidence>
<dbReference type="InterPro" id="IPR040239">
    <property type="entry name" value="HcpB-like"/>
</dbReference>
<dbReference type="Proteomes" id="UP000239504">
    <property type="component" value="Unassembled WGS sequence"/>
</dbReference>
<reference evidence="3 4" key="1">
    <citation type="submission" date="2017-12" db="EMBL/GenBank/DDBJ databases">
        <authorList>
            <person name="Hurst M.R.H."/>
        </authorList>
    </citation>
    <scope>NUCLEOTIDE SEQUENCE [LARGE SCALE GENOMIC DNA]</scope>
    <source>
        <strain evidence="3 4">SY-3-19</strain>
    </source>
</reference>
<dbReference type="SUPFAM" id="SSF81901">
    <property type="entry name" value="HCP-like"/>
    <property type="match status" value="1"/>
</dbReference>
<dbReference type="PANTHER" id="PTHR13891:SF1">
    <property type="entry name" value="CYTOCHROME C OXIDASE ASSEMBLY FACTOR 7"/>
    <property type="match status" value="1"/>
</dbReference>
<name>A0A2S7K0U9_9PROT</name>
<evidence type="ECO:0000313" key="4">
    <source>
        <dbReference type="Proteomes" id="UP000239504"/>
    </source>
</evidence>
<dbReference type="InterPro" id="IPR011990">
    <property type="entry name" value="TPR-like_helical_dom_sf"/>
</dbReference>
<dbReference type="AlphaFoldDB" id="A0A2S7K0U9"/>
<keyword evidence="4" id="KW-1185">Reference proteome</keyword>
<dbReference type="EMBL" id="PJCH01000015">
    <property type="protein sequence ID" value="PQA86096.1"/>
    <property type="molecule type" value="Genomic_DNA"/>
</dbReference>
<protein>
    <submittedName>
        <fullName evidence="3">Uncharacterized protein</fullName>
    </submittedName>
</protein>
<keyword evidence="2" id="KW-0677">Repeat</keyword>
<dbReference type="SMART" id="SM00671">
    <property type="entry name" value="SEL1"/>
    <property type="match status" value="2"/>
</dbReference>
<evidence type="ECO:0000313" key="3">
    <source>
        <dbReference type="EMBL" id="PQA86096.1"/>
    </source>
</evidence>